<dbReference type="Proteomes" id="UP000559885">
    <property type="component" value="Unassembled WGS sequence"/>
</dbReference>
<evidence type="ECO:0000313" key="4">
    <source>
        <dbReference type="EMBL" id="MBC1520161.1"/>
    </source>
</evidence>
<reference evidence="4 5" key="1">
    <citation type="submission" date="2020-03" db="EMBL/GenBank/DDBJ databases">
        <title>Soil Listeria distribution.</title>
        <authorList>
            <person name="Liao J."/>
            <person name="Wiedmann M."/>
        </authorList>
    </citation>
    <scope>NUCLEOTIDE SEQUENCE [LARGE SCALE GENOMIC DNA]</scope>
    <source>
        <strain evidence="4 5">FSL L7-1507</strain>
    </source>
</reference>
<comment type="caution">
    <text evidence="4">The sequence shown here is derived from an EMBL/GenBank/DDBJ whole genome shotgun (WGS) entry which is preliminary data.</text>
</comment>
<evidence type="ECO:0000259" key="3">
    <source>
        <dbReference type="Pfam" id="PF02275"/>
    </source>
</evidence>
<dbReference type="EMBL" id="JAARRM010000001">
    <property type="protein sequence ID" value="MBC1520161.1"/>
    <property type="molecule type" value="Genomic_DNA"/>
</dbReference>
<keyword evidence="2 4" id="KW-0378">Hydrolase</keyword>
<dbReference type="PANTHER" id="PTHR35527">
    <property type="entry name" value="CHOLOYLGLYCINE HYDROLASE"/>
    <property type="match status" value="1"/>
</dbReference>
<feature type="domain" description="Choloylglycine hydrolase/NAAA C-terminal" evidence="3">
    <location>
        <begin position="2"/>
        <end position="292"/>
    </location>
</feature>
<dbReference type="Pfam" id="PF02275">
    <property type="entry name" value="CBAH"/>
    <property type="match status" value="1"/>
</dbReference>
<gene>
    <name evidence="4" type="ORF">HB912_00695</name>
</gene>
<dbReference type="InterPro" id="IPR029055">
    <property type="entry name" value="Ntn_hydrolases_N"/>
</dbReference>
<dbReference type="PANTHER" id="PTHR35527:SF2">
    <property type="entry name" value="HYDROLASE"/>
    <property type="match status" value="1"/>
</dbReference>
<sequence length="338" mass="38299">MYWSRTLDETFEETVEVKMFPKNYPVQGKEETFTSKFSFMGVGVSFSNALADGINEEGLVGGLLVLKEASWAARDEILAEGKKPMYGEEIVTWILSQCGTVDEIEEAVKEIVLVDEDYVEGAHFPLHYCFTDRNQEHVVLQPTEKGRFKVYRNAIGILTNSPEYHFHISNLRNYMHLSGYDRNEPNEIRGEIVKQIGSGSGLLGLPGDYTSPSRFVKAAYLSEFVDKPSDSEAIMTLYRVARSVAIAPGWEKIDETGESDRNIYWSGYDQNERAIYIQPARTNTFSKVTLDPSKTTPTSYEVSYNPSIFESAERVPNAHTIEIEREKFGKDISNKVFN</sequence>
<comment type="similarity">
    <text evidence="1">Belongs to the peptidase C59 family.</text>
</comment>
<protein>
    <submittedName>
        <fullName evidence="4">Linear amide C-N hydrolase</fullName>
    </submittedName>
</protein>
<accession>A0A841ZN72</accession>
<dbReference type="AlphaFoldDB" id="A0A841ZN72"/>
<dbReference type="GO" id="GO:0016787">
    <property type="term" value="F:hydrolase activity"/>
    <property type="evidence" value="ECO:0007669"/>
    <property type="project" value="UniProtKB-KW"/>
</dbReference>
<evidence type="ECO:0000256" key="2">
    <source>
        <dbReference type="ARBA" id="ARBA00022801"/>
    </source>
</evidence>
<dbReference type="InterPro" id="IPR052193">
    <property type="entry name" value="Peptidase_C59"/>
</dbReference>
<evidence type="ECO:0000313" key="5">
    <source>
        <dbReference type="Proteomes" id="UP000559885"/>
    </source>
</evidence>
<name>A0A841ZN72_9LIST</name>
<dbReference type="SUPFAM" id="SSF56235">
    <property type="entry name" value="N-terminal nucleophile aminohydrolases (Ntn hydrolases)"/>
    <property type="match status" value="1"/>
</dbReference>
<dbReference type="Gene3D" id="3.60.60.10">
    <property type="entry name" value="Penicillin V Acylase, Chain A"/>
    <property type="match status" value="1"/>
</dbReference>
<evidence type="ECO:0000256" key="1">
    <source>
        <dbReference type="ARBA" id="ARBA00006625"/>
    </source>
</evidence>
<dbReference type="InterPro" id="IPR029132">
    <property type="entry name" value="CBAH/NAAA_C"/>
</dbReference>
<proteinExistence type="inferred from homology"/>
<organism evidence="4 5">
    <name type="scientific">Listeria aquatica</name>
    <dbReference type="NCBI Taxonomy" id="1494960"/>
    <lineage>
        <taxon>Bacteria</taxon>
        <taxon>Bacillati</taxon>
        <taxon>Bacillota</taxon>
        <taxon>Bacilli</taxon>
        <taxon>Bacillales</taxon>
        <taxon>Listeriaceae</taxon>
        <taxon>Listeria</taxon>
    </lineage>
</organism>